<proteinExistence type="predicted"/>
<sequence>MEASRRAFNSRAAYTVKAIREKRVLRLQAEGPFKEKKGGITPPPFNSPDYNSIQRLTSFILRPLDWAVTGPPGVNIF</sequence>
<accession>A0A8X6NMB5</accession>
<dbReference type="Proteomes" id="UP000887013">
    <property type="component" value="Unassembled WGS sequence"/>
</dbReference>
<dbReference type="EMBL" id="BMAW01011328">
    <property type="protein sequence ID" value="GFT23248.1"/>
    <property type="molecule type" value="Genomic_DNA"/>
</dbReference>
<dbReference type="AlphaFoldDB" id="A0A8X6NMB5"/>
<name>A0A8X6NMB5_NEPPI</name>
<organism evidence="1 2">
    <name type="scientific">Nephila pilipes</name>
    <name type="common">Giant wood spider</name>
    <name type="synonym">Nephila maculata</name>
    <dbReference type="NCBI Taxonomy" id="299642"/>
    <lineage>
        <taxon>Eukaryota</taxon>
        <taxon>Metazoa</taxon>
        <taxon>Ecdysozoa</taxon>
        <taxon>Arthropoda</taxon>
        <taxon>Chelicerata</taxon>
        <taxon>Arachnida</taxon>
        <taxon>Araneae</taxon>
        <taxon>Araneomorphae</taxon>
        <taxon>Entelegynae</taxon>
        <taxon>Araneoidea</taxon>
        <taxon>Nephilidae</taxon>
        <taxon>Nephila</taxon>
    </lineage>
</organism>
<comment type="caution">
    <text evidence="1">The sequence shown here is derived from an EMBL/GenBank/DDBJ whole genome shotgun (WGS) entry which is preliminary data.</text>
</comment>
<gene>
    <name evidence="1" type="ORF">NPIL_427601</name>
</gene>
<keyword evidence="2" id="KW-1185">Reference proteome</keyword>
<protein>
    <submittedName>
        <fullName evidence="1">Uncharacterized protein</fullName>
    </submittedName>
</protein>
<evidence type="ECO:0000313" key="1">
    <source>
        <dbReference type="EMBL" id="GFT23248.1"/>
    </source>
</evidence>
<reference evidence="1" key="1">
    <citation type="submission" date="2020-08" db="EMBL/GenBank/DDBJ databases">
        <title>Multicomponent nature underlies the extraordinary mechanical properties of spider dragline silk.</title>
        <authorList>
            <person name="Kono N."/>
            <person name="Nakamura H."/>
            <person name="Mori M."/>
            <person name="Yoshida Y."/>
            <person name="Ohtoshi R."/>
            <person name="Malay A.D."/>
            <person name="Moran D.A.P."/>
            <person name="Tomita M."/>
            <person name="Numata K."/>
            <person name="Arakawa K."/>
        </authorList>
    </citation>
    <scope>NUCLEOTIDE SEQUENCE</scope>
</reference>
<evidence type="ECO:0000313" key="2">
    <source>
        <dbReference type="Proteomes" id="UP000887013"/>
    </source>
</evidence>